<dbReference type="HAMAP" id="MF_00272">
    <property type="entry name" value="GcvH"/>
    <property type="match status" value="1"/>
</dbReference>
<evidence type="ECO:0000256" key="2">
    <source>
        <dbReference type="ARBA" id="ARBA00022823"/>
    </source>
</evidence>
<feature type="domain" description="Lipoyl-binding" evidence="6">
    <location>
        <begin position="45"/>
        <end position="127"/>
    </location>
</feature>
<evidence type="ECO:0000313" key="7">
    <source>
        <dbReference type="EMBL" id="KAK2720537.1"/>
    </source>
</evidence>
<organism evidence="7 8">
    <name type="scientific">Artemia franciscana</name>
    <name type="common">Brine shrimp</name>
    <name type="synonym">Artemia sanfranciscana</name>
    <dbReference type="NCBI Taxonomy" id="6661"/>
    <lineage>
        <taxon>Eukaryota</taxon>
        <taxon>Metazoa</taxon>
        <taxon>Ecdysozoa</taxon>
        <taxon>Arthropoda</taxon>
        <taxon>Crustacea</taxon>
        <taxon>Branchiopoda</taxon>
        <taxon>Anostraca</taxon>
        <taxon>Artemiidae</taxon>
        <taxon>Artemia</taxon>
    </lineage>
</organism>
<feature type="modified residue" description="N6-lipoyllysine" evidence="4">
    <location>
        <position position="86"/>
    </location>
</feature>
<dbReference type="PROSITE" id="PS50968">
    <property type="entry name" value="BIOTINYL_LIPOYL"/>
    <property type="match status" value="1"/>
</dbReference>
<evidence type="ECO:0000259" key="6">
    <source>
        <dbReference type="PROSITE" id="PS50968"/>
    </source>
</evidence>
<dbReference type="PANTHER" id="PTHR11715:SF3">
    <property type="entry name" value="GLYCINE CLEAVAGE SYSTEM H PROTEIN-RELATED"/>
    <property type="match status" value="1"/>
</dbReference>
<evidence type="ECO:0000313" key="8">
    <source>
        <dbReference type="Proteomes" id="UP001187531"/>
    </source>
</evidence>
<sequence length="152" mass="16737">MLAGTSRRVIGSLVKLPQKHFSTASFLLGRKYTDKHEWIDVDGKIGTVGISSYAQNALGDIVYVQLPDVGTTFEQSDECGALESVKAASEVYSPASGSVVDKNSEVEETPSLVNKSCYENGWLFKIELSKPEEIDSLMDEEAYSKYLKSQEE</sequence>
<dbReference type="GO" id="GO:0005739">
    <property type="term" value="C:mitochondrion"/>
    <property type="evidence" value="ECO:0007669"/>
    <property type="project" value="UniProtKB-SubCell"/>
</dbReference>
<evidence type="ECO:0000256" key="3">
    <source>
        <dbReference type="ARBA" id="ARBA00022946"/>
    </source>
</evidence>
<comment type="caution">
    <text evidence="7">The sequence shown here is derived from an EMBL/GenBank/DDBJ whole genome shotgun (WGS) entry which is preliminary data.</text>
</comment>
<dbReference type="Pfam" id="PF01597">
    <property type="entry name" value="GCV_H"/>
    <property type="match status" value="1"/>
</dbReference>
<evidence type="ECO:0000256" key="5">
    <source>
        <dbReference type="RuleBase" id="RU364055"/>
    </source>
</evidence>
<keyword evidence="8" id="KW-1185">Reference proteome</keyword>
<comment type="subunit">
    <text evidence="5">The glycine cleavage system is composed of four proteins: P, T, L and H.</text>
</comment>
<comment type="cofactor">
    <cofactor evidence="5">
        <name>(R)-lipoate</name>
        <dbReference type="ChEBI" id="CHEBI:83088"/>
    </cofactor>
    <text evidence="5">Binds 1 lipoyl cofactor covalently.</text>
</comment>
<accession>A0AA88L847</accession>
<dbReference type="PANTHER" id="PTHR11715">
    <property type="entry name" value="GLYCINE CLEAVAGE SYSTEM H PROTEIN"/>
    <property type="match status" value="1"/>
</dbReference>
<dbReference type="InterPro" id="IPR003016">
    <property type="entry name" value="2-oxoA_DH_lipoyl-BS"/>
</dbReference>
<proteinExistence type="inferred from homology"/>
<dbReference type="CDD" id="cd06848">
    <property type="entry name" value="GCS_H"/>
    <property type="match status" value="1"/>
</dbReference>
<evidence type="ECO:0000256" key="1">
    <source>
        <dbReference type="ARBA" id="ARBA00009249"/>
    </source>
</evidence>
<dbReference type="Gene3D" id="2.40.50.100">
    <property type="match status" value="1"/>
</dbReference>
<dbReference type="GO" id="GO:0009249">
    <property type="term" value="P:protein lipoylation"/>
    <property type="evidence" value="ECO:0007669"/>
    <property type="project" value="TreeGrafter"/>
</dbReference>
<dbReference type="InterPro" id="IPR000089">
    <property type="entry name" value="Biotin_lipoyl"/>
</dbReference>
<comment type="function">
    <text evidence="5">The H protein shuttles the methylamine group of glycine from the P protein to the T protein.</text>
</comment>
<evidence type="ECO:0000256" key="4">
    <source>
        <dbReference type="PIRSR" id="PIRSR617453-50"/>
    </source>
</evidence>
<dbReference type="PROSITE" id="PS00189">
    <property type="entry name" value="LIPOYL"/>
    <property type="match status" value="1"/>
</dbReference>
<dbReference type="NCBIfam" id="NF002270">
    <property type="entry name" value="PRK01202.1"/>
    <property type="match status" value="1"/>
</dbReference>
<dbReference type="NCBIfam" id="TIGR00527">
    <property type="entry name" value="gcvH"/>
    <property type="match status" value="1"/>
</dbReference>
<keyword evidence="5" id="KW-0496">Mitochondrion</keyword>
<dbReference type="InterPro" id="IPR011053">
    <property type="entry name" value="Single_hybrid_motif"/>
</dbReference>
<dbReference type="InterPro" id="IPR002930">
    <property type="entry name" value="GCV_H"/>
</dbReference>
<dbReference type="InterPro" id="IPR033753">
    <property type="entry name" value="GCV_H/Fam206"/>
</dbReference>
<name>A0AA88L847_ARTSF</name>
<reference evidence="7" key="1">
    <citation type="submission" date="2023-07" db="EMBL/GenBank/DDBJ databases">
        <title>Chromosome-level genome assembly of Artemia franciscana.</title>
        <authorList>
            <person name="Jo E."/>
        </authorList>
    </citation>
    <scope>NUCLEOTIDE SEQUENCE</scope>
    <source>
        <tissue evidence="7">Whole body</tissue>
    </source>
</reference>
<comment type="subcellular location">
    <subcellularLocation>
        <location evidence="5">Mitochondrion</location>
    </subcellularLocation>
</comment>
<dbReference type="GO" id="GO:0005960">
    <property type="term" value="C:glycine cleavage complex"/>
    <property type="evidence" value="ECO:0007669"/>
    <property type="project" value="UniProtKB-UniRule"/>
</dbReference>
<dbReference type="InterPro" id="IPR017453">
    <property type="entry name" value="GCV_H_sub"/>
</dbReference>
<dbReference type="SUPFAM" id="SSF51230">
    <property type="entry name" value="Single hybrid motif"/>
    <property type="match status" value="1"/>
</dbReference>
<protein>
    <recommendedName>
        <fullName evidence="5">Glycine cleavage system H protein</fullName>
    </recommendedName>
</protein>
<dbReference type="GO" id="GO:0019464">
    <property type="term" value="P:glycine decarboxylation via glycine cleavage system"/>
    <property type="evidence" value="ECO:0007669"/>
    <property type="project" value="UniProtKB-UniRule"/>
</dbReference>
<dbReference type="Proteomes" id="UP001187531">
    <property type="component" value="Unassembled WGS sequence"/>
</dbReference>
<keyword evidence="3 5" id="KW-0809">Transit peptide</keyword>
<comment type="similarity">
    <text evidence="1 5">Belongs to the GcvH family.</text>
</comment>
<dbReference type="AlphaFoldDB" id="A0AA88L847"/>
<gene>
    <name evidence="7" type="ORF">QYM36_004422</name>
</gene>
<keyword evidence="2 4" id="KW-0450">Lipoyl</keyword>
<dbReference type="EMBL" id="JAVRJZ010000007">
    <property type="protein sequence ID" value="KAK2720537.1"/>
    <property type="molecule type" value="Genomic_DNA"/>
</dbReference>